<organism evidence="1 2">
    <name type="scientific">Corynebacterium glyciniphilum AJ 3170</name>
    <dbReference type="NCBI Taxonomy" id="1404245"/>
    <lineage>
        <taxon>Bacteria</taxon>
        <taxon>Bacillati</taxon>
        <taxon>Actinomycetota</taxon>
        <taxon>Actinomycetes</taxon>
        <taxon>Mycobacteriales</taxon>
        <taxon>Corynebacteriaceae</taxon>
        <taxon>Corynebacterium</taxon>
    </lineage>
</organism>
<dbReference type="AlphaFoldDB" id="X5DT40"/>
<dbReference type="EMBL" id="CP006842">
    <property type="protein sequence ID" value="AHW63812.1"/>
    <property type="molecule type" value="Genomic_DNA"/>
</dbReference>
<dbReference type="KEGG" id="cgy:CGLY_06835"/>
<evidence type="ECO:0000313" key="2">
    <source>
        <dbReference type="Proteomes" id="UP000023703"/>
    </source>
</evidence>
<accession>X5DT40</accession>
<dbReference type="HOGENOM" id="CLU_841663_0_0_11"/>
<keyword evidence="2" id="KW-1185">Reference proteome</keyword>
<gene>
    <name evidence="1" type="ORF">CGLY_06835</name>
</gene>
<sequence length="339" mass="39129">MTTTWDEIRRRLVSIPRSTLHARVRWYGRRSSRWDYVNGRYPWGPGPSFIDVTNRALGTLHASDLEVWRDGPMLRVEKNRYPLYITDGESVWDFQDNPRRPQLGTPGDLRYSCEAQWLILPPPAAQWDISDQHTTDVYNEQIEGRDAWEITVGGVRVWIDCETFYLLALGDVDSGYREYFAAPDIGSELDPGLFTWDGDVIPAEDLERRRKLAQSRKQEDKRQRSREWLLDNVVADPMADEAFLPLPVTIDLTPTSVPHHNDTTGEFTAVCDGFSLGRRLRGTRDRLPAAPYTYFWTTTRYDWELSLLDGVTLTDQGIQDVWNQLHPGEPVTDYRPPGQ</sequence>
<proteinExistence type="predicted"/>
<evidence type="ECO:0000313" key="1">
    <source>
        <dbReference type="EMBL" id="AHW63812.1"/>
    </source>
</evidence>
<reference evidence="1 2" key="1">
    <citation type="journal article" date="2015" name="Int. J. Syst. Evol. Microbiol.">
        <title>Revisiting Corynebacterium glyciniphilum (ex Kubota et al., 1972) sp. nov., nom. rev., isolated from putrefied banana.</title>
        <authorList>
            <person name="Al-Dilaimi A."/>
            <person name="Bednarz H."/>
            <person name="Lomker A."/>
            <person name="Niehaus K."/>
            <person name="Kalinowski J."/>
            <person name="Ruckert C."/>
        </authorList>
    </citation>
    <scope>NUCLEOTIDE SEQUENCE [LARGE SCALE GENOMIC DNA]</scope>
    <source>
        <strain evidence="1">AJ 3170</strain>
    </source>
</reference>
<name>X5DT40_9CORY</name>
<dbReference type="STRING" id="1404245.CGLY_06835"/>
<dbReference type="Proteomes" id="UP000023703">
    <property type="component" value="Chromosome"/>
</dbReference>
<protein>
    <submittedName>
        <fullName evidence="1">Uncharacterized protein</fullName>
    </submittedName>
</protein>